<feature type="compositionally biased region" description="Polar residues" evidence="1">
    <location>
        <begin position="469"/>
        <end position="487"/>
    </location>
</feature>
<feature type="compositionally biased region" description="Polar residues" evidence="1">
    <location>
        <begin position="398"/>
        <end position="425"/>
    </location>
</feature>
<accession>A0A8K0JPE8</accession>
<dbReference type="AlphaFoldDB" id="A0A8K0JPE8"/>
<feature type="compositionally biased region" description="Low complexity" evidence="1">
    <location>
        <begin position="291"/>
        <end position="300"/>
    </location>
</feature>
<feature type="compositionally biased region" description="Low complexity" evidence="1">
    <location>
        <begin position="223"/>
        <end position="239"/>
    </location>
</feature>
<dbReference type="EMBL" id="JABELV010000024">
    <property type="protein sequence ID" value="KAG7562854.1"/>
    <property type="molecule type" value="Genomic_DNA"/>
</dbReference>
<evidence type="ECO:0000256" key="1">
    <source>
        <dbReference type="SAM" id="MobiDB-lite"/>
    </source>
</evidence>
<feature type="compositionally biased region" description="Basic and acidic residues" evidence="1">
    <location>
        <begin position="455"/>
        <end position="468"/>
    </location>
</feature>
<feature type="region of interest" description="Disordered" evidence="1">
    <location>
        <begin position="223"/>
        <end position="318"/>
    </location>
</feature>
<feature type="compositionally biased region" description="Polar residues" evidence="1">
    <location>
        <begin position="376"/>
        <end position="390"/>
    </location>
</feature>
<comment type="caution">
    <text evidence="2">The sequence shown here is derived from an EMBL/GenBank/DDBJ whole genome shotgun (WGS) entry which is preliminary data.</text>
</comment>
<reference evidence="2" key="1">
    <citation type="submission" date="2020-04" db="EMBL/GenBank/DDBJ databases">
        <title>Analysis of mating type loci in Filobasidium floriforme.</title>
        <authorList>
            <person name="Nowrousian M."/>
        </authorList>
    </citation>
    <scope>NUCLEOTIDE SEQUENCE</scope>
    <source>
        <strain evidence="2">CBS 6242</strain>
    </source>
</reference>
<organism evidence="2 3">
    <name type="scientific">Filobasidium floriforme</name>
    <dbReference type="NCBI Taxonomy" id="5210"/>
    <lineage>
        <taxon>Eukaryota</taxon>
        <taxon>Fungi</taxon>
        <taxon>Dikarya</taxon>
        <taxon>Basidiomycota</taxon>
        <taxon>Agaricomycotina</taxon>
        <taxon>Tremellomycetes</taxon>
        <taxon>Filobasidiales</taxon>
        <taxon>Filobasidiaceae</taxon>
        <taxon>Filobasidium</taxon>
    </lineage>
</organism>
<feature type="region of interest" description="Disordered" evidence="1">
    <location>
        <begin position="437"/>
        <end position="491"/>
    </location>
</feature>
<sequence length="656" mass="73567">MSQVFLQLLNVIHGYTCEENPFHGHVANQQKNGSCYHSDKPTRAFCLQSATRKGMSPMAPRMSIPETVEPSHVLEARRRECPASASRGIIEGIKIVISRLRSREGYALPTYACAWFPTHTKEALEVLTTDSSLLLGDPLEKLAFMIVLYREPGRQEIYTLDGGTDLLKRWQGADGFHCAWMSETGPTPRLTNASTQLGGKGQASLDEFFDAVVMRGAHRYYPTSQSTSYSSYQSVQRQPETPSNRESSGRWTSPLQNLSNQSGGTNIAPPRQTGGIGGRHSRAPSNAGRATSSRYSSTSSLQQGQASTRGRVFGPPATLWVPEDNPTFSYTIRKLDDIEYYYTRATDAGQREWCIRYEDDLRTGAPPRILDGSDATFKNSSSRTSRSTEPLGQHFRHMSQNTAASGQTSLPETSDGRSGTATQSYYIPDVDDSLLTERSCKGGDEGWNYPTPRFQRSDVKPSEPKASEISRSMKGSKSQLGQRQQEQADVERFLTPKRVSGANRFQLKLHEPRTIAFMSTTSLSTLPRRRDFQGLQGTIRLTGYQPNDSTEASELTRSVDREEIMSTMNDPVGNRSTTGSEHSAAEVDHHCDIEIRNRWLTGIDDEIERRRQDEATRQAREEAERDRQFENRRRQLDAEEGLAFIRRRRFARLSSS</sequence>
<evidence type="ECO:0000313" key="2">
    <source>
        <dbReference type="EMBL" id="KAG7562854.1"/>
    </source>
</evidence>
<gene>
    <name evidence="2" type="ORF">FFLO_01683</name>
</gene>
<name>A0A8K0JPE8_9TREE</name>
<protein>
    <submittedName>
        <fullName evidence="2">Uncharacterized protein</fullName>
    </submittedName>
</protein>
<feature type="compositionally biased region" description="Polar residues" evidence="1">
    <location>
        <begin position="240"/>
        <end position="265"/>
    </location>
</feature>
<dbReference type="Proteomes" id="UP000812966">
    <property type="component" value="Unassembled WGS sequence"/>
</dbReference>
<feature type="region of interest" description="Disordered" evidence="1">
    <location>
        <begin position="366"/>
        <end position="425"/>
    </location>
</feature>
<evidence type="ECO:0000313" key="3">
    <source>
        <dbReference type="Proteomes" id="UP000812966"/>
    </source>
</evidence>
<proteinExistence type="predicted"/>
<feature type="region of interest" description="Disordered" evidence="1">
    <location>
        <begin position="611"/>
        <end position="632"/>
    </location>
</feature>
<keyword evidence="3" id="KW-1185">Reference proteome</keyword>